<protein>
    <recommendedName>
        <fullName evidence="3">UPAR/Ly6 domain-containing protein</fullName>
    </recommendedName>
</protein>
<feature type="domain" description="UPAR/Ly6" evidence="3">
    <location>
        <begin position="49"/>
        <end position="127"/>
    </location>
</feature>
<dbReference type="Proteomes" id="UP001181693">
    <property type="component" value="Unassembled WGS sequence"/>
</dbReference>
<evidence type="ECO:0000313" key="4">
    <source>
        <dbReference type="EMBL" id="DBA15794.1"/>
    </source>
</evidence>
<sequence length="149" mass="16172">MTCSPQTECGINGSISINGGNIKTATSCCMKDFCIPTLPTLPADSSHSNGLRCRSCISTDSTWCYTLANVQCTGNETMCVLQTTEQSGSTSLSMAARGCATKSLCDLKTQVYKTNDLTTVNQYICTSGCHNKRPYEITIVWILLLRLLF</sequence>
<evidence type="ECO:0000256" key="1">
    <source>
        <dbReference type="ARBA" id="ARBA00004613"/>
    </source>
</evidence>
<comment type="subcellular location">
    <subcellularLocation>
        <location evidence="1">Secreted</location>
    </subcellularLocation>
</comment>
<evidence type="ECO:0000256" key="2">
    <source>
        <dbReference type="ARBA" id="ARBA00022525"/>
    </source>
</evidence>
<proteinExistence type="predicted"/>
<dbReference type="EMBL" id="DYDO01000011">
    <property type="protein sequence ID" value="DBA15794.1"/>
    <property type="molecule type" value="Genomic_DNA"/>
</dbReference>
<gene>
    <name evidence="4" type="ORF">GDO54_003258</name>
</gene>
<name>A0AAV2ZG95_PYXAD</name>
<dbReference type="SUPFAM" id="SSF57302">
    <property type="entry name" value="Snake toxin-like"/>
    <property type="match status" value="1"/>
</dbReference>
<organism evidence="4 5">
    <name type="scientific">Pyxicephalus adspersus</name>
    <name type="common">African bullfrog</name>
    <dbReference type="NCBI Taxonomy" id="30357"/>
    <lineage>
        <taxon>Eukaryota</taxon>
        <taxon>Metazoa</taxon>
        <taxon>Chordata</taxon>
        <taxon>Craniata</taxon>
        <taxon>Vertebrata</taxon>
        <taxon>Euteleostomi</taxon>
        <taxon>Amphibia</taxon>
        <taxon>Batrachia</taxon>
        <taxon>Anura</taxon>
        <taxon>Neobatrachia</taxon>
        <taxon>Ranoidea</taxon>
        <taxon>Pyxicephalidae</taxon>
        <taxon>Pyxicephalinae</taxon>
        <taxon>Pyxicephalus</taxon>
    </lineage>
</organism>
<accession>A0AAV2ZG95</accession>
<dbReference type="Pfam" id="PF00021">
    <property type="entry name" value="UPAR_LY6"/>
    <property type="match status" value="1"/>
</dbReference>
<dbReference type="CDD" id="cd23572">
    <property type="entry name" value="TFP_LU_ECD_PINLYP_rpt2"/>
    <property type="match status" value="1"/>
</dbReference>
<dbReference type="PANTHER" id="PTHR20914">
    <property type="entry name" value="LY6/PLAUR DOMAIN-CONTAINING PROTEIN 8"/>
    <property type="match status" value="1"/>
</dbReference>
<dbReference type="PANTHER" id="PTHR20914:SF25">
    <property type="entry name" value="PHOSPHOLIPASE A2 INHIBITOR AND LY6_PLAUR DOMAIN-CONTAINING PROTEIN"/>
    <property type="match status" value="1"/>
</dbReference>
<dbReference type="GO" id="GO:0005576">
    <property type="term" value="C:extracellular region"/>
    <property type="evidence" value="ECO:0007669"/>
    <property type="project" value="UniProtKB-SubCell"/>
</dbReference>
<dbReference type="InterPro" id="IPR016054">
    <property type="entry name" value="LY6_UPA_recep-like"/>
</dbReference>
<evidence type="ECO:0000313" key="5">
    <source>
        <dbReference type="Proteomes" id="UP001181693"/>
    </source>
</evidence>
<reference evidence="4" key="1">
    <citation type="thesis" date="2020" institute="ProQuest LLC" country="789 East Eisenhower Parkway, Ann Arbor, MI, USA">
        <title>Comparative Genomics and Chromosome Evolution.</title>
        <authorList>
            <person name="Mudd A.B."/>
        </authorList>
    </citation>
    <scope>NUCLEOTIDE SEQUENCE</scope>
    <source>
        <strain evidence="4">1538</strain>
        <tissue evidence="4">Blood</tissue>
    </source>
</reference>
<dbReference type="AlphaFoldDB" id="A0AAV2ZG95"/>
<dbReference type="InterPro" id="IPR050918">
    <property type="entry name" value="CNF-like_PLA2_Inhibitor"/>
</dbReference>
<keyword evidence="2" id="KW-0964">Secreted</keyword>
<dbReference type="InterPro" id="IPR045860">
    <property type="entry name" value="Snake_toxin-like_sf"/>
</dbReference>
<keyword evidence="5" id="KW-1185">Reference proteome</keyword>
<dbReference type="Gene3D" id="2.10.60.10">
    <property type="entry name" value="CD59"/>
    <property type="match status" value="1"/>
</dbReference>
<evidence type="ECO:0000259" key="3">
    <source>
        <dbReference type="Pfam" id="PF00021"/>
    </source>
</evidence>
<comment type="caution">
    <text evidence="4">The sequence shown here is derived from an EMBL/GenBank/DDBJ whole genome shotgun (WGS) entry which is preliminary data.</text>
</comment>